<reference evidence="1" key="1">
    <citation type="submission" date="2014-11" db="EMBL/GenBank/DDBJ databases">
        <authorList>
            <person name="Otto D Thomas"/>
            <person name="Naeem Raeece"/>
        </authorList>
    </citation>
    <scope>NUCLEOTIDE SEQUENCE</scope>
</reference>
<gene>
    <name evidence="1" type="ORF">Cvel_1000</name>
</gene>
<dbReference type="AlphaFoldDB" id="A0A0G4HFV2"/>
<organism evidence="1">
    <name type="scientific">Chromera velia CCMP2878</name>
    <dbReference type="NCBI Taxonomy" id="1169474"/>
    <lineage>
        <taxon>Eukaryota</taxon>
        <taxon>Sar</taxon>
        <taxon>Alveolata</taxon>
        <taxon>Colpodellida</taxon>
        <taxon>Chromeraceae</taxon>
        <taxon>Chromera</taxon>
    </lineage>
</organism>
<dbReference type="VEuPathDB" id="CryptoDB:Cvel_1000"/>
<proteinExistence type="predicted"/>
<evidence type="ECO:0000313" key="1">
    <source>
        <dbReference type="EMBL" id="CEM42768.1"/>
    </source>
</evidence>
<protein>
    <submittedName>
        <fullName evidence="1">Uncharacterized protein</fullName>
    </submittedName>
</protein>
<dbReference type="EMBL" id="CDMZ01002525">
    <property type="protein sequence ID" value="CEM42768.1"/>
    <property type="molecule type" value="Genomic_DNA"/>
</dbReference>
<sequence>MVVCIIKMLKGHPDKRVFTSMGLVPVVYAYFDAAFKFTTYAARLGYVVKILHSIELRGDLRSLLEN</sequence>
<accession>A0A0G4HFV2</accession>
<name>A0A0G4HFV2_9ALVE</name>